<evidence type="ECO:0000256" key="6">
    <source>
        <dbReference type="ARBA" id="ARBA00023040"/>
    </source>
</evidence>
<dbReference type="PANTHER" id="PTHR24248">
    <property type="entry name" value="ADRENERGIC RECEPTOR-RELATED G-PROTEIN COUPLED RECEPTOR"/>
    <property type="match status" value="1"/>
</dbReference>
<evidence type="ECO:0000313" key="14">
    <source>
        <dbReference type="Proteomes" id="UP000838756"/>
    </source>
</evidence>
<dbReference type="GO" id="GO:0004993">
    <property type="term" value="F:G protein-coupled serotonin receptor activity"/>
    <property type="evidence" value="ECO:0007669"/>
    <property type="project" value="UniProtKB-ARBA"/>
</dbReference>
<feature type="transmembrane region" description="Helical" evidence="11">
    <location>
        <begin position="89"/>
        <end position="112"/>
    </location>
</feature>
<dbReference type="GO" id="GO:0005886">
    <property type="term" value="C:plasma membrane"/>
    <property type="evidence" value="ECO:0007669"/>
    <property type="project" value="UniProtKB-SubCell"/>
</dbReference>
<organism evidence="13 14">
    <name type="scientific">Pararge aegeria aegeria</name>
    <dbReference type="NCBI Taxonomy" id="348720"/>
    <lineage>
        <taxon>Eukaryota</taxon>
        <taxon>Metazoa</taxon>
        <taxon>Ecdysozoa</taxon>
        <taxon>Arthropoda</taxon>
        <taxon>Hexapoda</taxon>
        <taxon>Insecta</taxon>
        <taxon>Pterygota</taxon>
        <taxon>Neoptera</taxon>
        <taxon>Endopterygota</taxon>
        <taxon>Lepidoptera</taxon>
        <taxon>Glossata</taxon>
        <taxon>Ditrysia</taxon>
        <taxon>Papilionoidea</taxon>
        <taxon>Nymphalidae</taxon>
        <taxon>Satyrinae</taxon>
        <taxon>Satyrini</taxon>
        <taxon>Parargina</taxon>
        <taxon>Pararge</taxon>
    </lineage>
</organism>
<keyword evidence="10" id="KW-0807">Transducer</keyword>
<dbReference type="EMBL" id="CAKXAJ010026310">
    <property type="protein sequence ID" value="CAH2266517.1"/>
    <property type="molecule type" value="Genomic_DNA"/>
</dbReference>
<keyword evidence="6" id="KW-0297">G-protein coupled receptor</keyword>
<dbReference type="PROSITE" id="PS50262">
    <property type="entry name" value="G_PROTEIN_RECEP_F1_2"/>
    <property type="match status" value="1"/>
</dbReference>
<reference evidence="13" key="1">
    <citation type="submission" date="2022-03" db="EMBL/GenBank/DDBJ databases">
        <authorList>
            <person name="Lindestad O."/>
        </authorList>
    </citation>
    <scope>NUCLEOTIDE SEQUENCE</scope>
</reference>
<keyword evidence="5 11" id="KW-1133">Transmembrane helix</keyword>
<keyword evidence="9" id="KW-0675">Receptor</keyword>
<evidence type="ECO:0000256" key="2">
    <source>
        <dbReference type="ARBA" id="ARBA00010663"/>
    </source>
</evidence>
<keyword evidence="3" id="KW-1003">Cell membrane</keyword>
<feature type="transmembrane region" description="Helical" evidence="11">
    <location>
        <begin position="124"/>
        <end position="148"/>
    </location>
</feature>
<evidence type="ECO:0000256" key="5">
    <source>
        <dbReference type="ARBA" id="ARBA00022989"/>
    </source>
</evidence>
<dbReference type="GO" id="GO:0043410">
    <property type="term" value="P:positive regulation of MAPK cascade"/>
    <property type="evidence" value="ECO:0007669"/>
    <property type="project" value="TreeGrafter"/>
</dbReference>
<dbReference type="Pfam" id="PF00001">
    <property type="entry name" value="7tm_1"/>
    <property type="match status" value="1"/>
</dbReference>
<evidence type="ECO:0000256" key="4">
    <source>
        <dbReference type="ARBA" id="ARBA00022692"/>
    </source>
</evidence>
<keyword evidence="7 11" id="KW-0472">Membrane</keyword>
<comment type="caution">
    <text evidence="13">The sequence shown here is derived from an EMBL/GenBank/DDBJ whole genome shotgun (WGS) entry which is preliminary data.</text>
</comment>
<dbReference type="InterPro" id="IPR017452">
    <property type="entry name" value="GPCR_Rhodpsn_7TM"/>
</dbReference>
<dbReference type="GO" id="GO:0071880">
    <property type="term" value="P:adenylate cyclase-activating adrenergic receptor signaling pathway"/>
    <property type="evidence" value="ECO:0007669"/>
    <property type="project" value="TreeGrafter"/>
</dbReference>
<keyword evidence="4 11" id="KW-0812">Transmembrane</keyword>
<evidence type="ECO:0000256" key="11">
    <source>
        <dbReference type="SAM" id="Phobius"/>
    </source>
</evidence>
<feature type="domain" description="G-protein coupled receptors family 1 profile" evidence="12">
    <location>
        <begin position="103"/>
        <end position="154"/>
    </location>
</feature>
<evidence type="ECO:0000313" key="13">
    <source>
        <dbReference type="EMBL" id="CAH2266517.1"/>
    </source>
</evidence>
<accession>A0A8S4SHB0</accession>
<keyword evidence="14" id="KW-1185">Reference proteome</keyword>
<name>A0A8S4SHB0_9NEOP</name>
<evidence type="ECO:0000256" key="1">
    <source>
        <dbReference type="ARBA" id="ARBA00004651"/>
    </source>
</evidence>
<evidence type="ECO:0000256" key="7">
    <source>
        <dbReference type="ARBA" id="ARBA00023136"/>
    </source>
</evidence>
<evidence type="ECO:0000256" key="9">
    <source>
        <dbReference type="ARBA" id="ARBA00023170"/>
    </source>
</evidence>
<dbReference type="PRINTS" id="PR00237">
    <property type="entry name" value="GPCRRHODOPSN"/>
</dbReference>
<comment type="similarity">
    <text evidence="2">Belongs to the G-protein coupled receptor 1 family.</text>
</comment>
<protein>
    <submittedName>
        <fullName evidence="13">Jg23636 protein</fullName>
    </submittedName>
</protein>
<sequence length="154" mass="16998">MIAVSDLELIDNILKWNGTTQTETVLLIENIKEKDFNTTDNMYDIIRTVDDKVPSIFCNNSSKSDKSINNVTDFSGMCSNDYDVFEKTVVTILFLLIVVTVIGNTLIISAVVTTKRLRTVTNCFVTSLAAADLLVGIFVMPPAIAVHISGKLFE</sequence>
<dbReference type="InterPro" id="IPR000276">
    <property type="entry name" value="GPCR_Rhodpsn"/>
</dbReference>
<dbReference type="SUPFAM" id="SSF81321">
    <property type="entry name" value="Family A G protein-coupled receptor-like"/>
    <property type="match status" value="1"/>
</dbReference>
<evidence type="ECO:0000259" key="12">
    <source>
        <dbReference type="PROSITE" id="PS50262"/>
    </source>
</evidence>
<evidence type="ECO:0000256" key="10">
    <source>
        <dbReference type="ARBA" id="ARBA00023224"/>
    </source>
</evidence>
<dbReference type="Proteomes" id="UP000838756">
    <property type="component" value="Unassembled WGS sequence"/>
</dbReference>
<dbReference type="PANTHER" id="PTHR24248:SF199">
    <property type="entry name" value="IP13425P-RELATED"/>
    <property type="match status" value="1"/>
</dbReference>
<gene>
    <name evidence="13" type="primary">jg23636</name>
    <name evidence="13" type="ORF">PAEG_LOCUS25340</name>
</gene>
<proteinExistence type="inferred from homology"/>
<evidence type="ECO:0000256" key="3">
    <source>
        <dbReference type="ARBA" id="ARBA00022475"/>
    </source>
</evidence>
<dbReference type="OrthoDB" id="5977853at2759"/>
<dbReference type="Gene3D" id="1.20.1070.10">
    <property type="entry name" value="Rhodopsin 7-helix transmembrane proteins"/>
    <property type="match status" value="1"/>
</dbReference>
<evidence type="ECO:0000256" key="8">
    <source>
        <dbReference type="ARBA" id="ARBA00023157"/>
    </source>
</evidence>
<comment type="subcellular location">
    <subcellularLocation>
        <location evidence="1">Cell membrane</location>
        <topology evidence="1">Multi-pass membrane protein</topology>
    </subcellularLocation>
</comment>
<keyword evidence="8" id="KW-1015">Disulfide bond</keyword>
<dbReference type="AlphaFoldDB" id="A0A8S4SHB0"/>